<proteinExistence type="predicted"/>
<sequence>MTQMSLTCMGAAGTVTGSRHLIEADGKRILLDCGMFQGRRDIRTRNWEPFPVAPYSIDKVVLSHAHMDHSGYVPRLIRDGYAGEILCSPPTVDLCGILLPDSGYLQERDAEYANRKKFSRHEPALPLYTEDEAEASMERFREVEFGIETDIGHGAQLKLRRAGHILGAATVELKWHGRTIAFSGDLGRYDDPVLFDPDPIGQADYLLLETTYGDRLHGQGDPGELLADIVERTTARGGTVVIPSFAVGRAQLLTYYLWKMKKAGRLQSVPVYLDSPMAINASAILRRHFGDHRISPGDADEIGDMVNYVRETEDSKTLTIDKMPKVIISASGMATGGRILHHLKAYAPDPRNTIVISGFQAPGTPGAMLVAGADTLRIHGRNVPIQAEVEEISMLSAHADTDELMRWLGGFKRPPRQTFLVHGEPDSSQAMRERIERELGWSCAIPGHLDRFEL</sequence>
<dbReference type="Pfam" id="PF07521">
    <property type="entry name" value="RMMBL"/>
    <property type="match status" value="1"/>
</dbReference>
<dbReference type="InterPro" id="IPR001279">
    <property type="entry name" value="Metallo-B-lactamas"/>
</dbReference>
<dbReference type="GO" id="GO:0004521">
    <property type="term" value="F:RNA endonuclease activity"/>
    <property type="evidence" value="ECO:0007669"/>
    <property type="project" value="TreeGrafter"/>
</dbReference>
<dbReference type="InterPro" id="IPR036866">
    <property type="entry name" value="RibonucZ/Hydroxyglut_hydro"/>
</dbReference>
<dbReference type="CDD" id="cd16295">
    <property type="entry name" value="TTHA0252-CPSF-like_MBL-fold"/>
    <property type="match status" value="1"/>
</dbReference>
<dbReference type="Pfam" id="PF00753">
    <property type="entry name" value="Lactamase_B"/>
    <property type="match status" value="1"/>
</dbReference>
<dbReference type="Pfam" id="PF10996">
    <property type="entry name" value="Beta-Casp"/>
    <property type="match status" value="1"/>
</dbReference>
<dbReference type="Gene3D" id="3.60.15.10">
    <property type="entry name" value="Ribonuclease Z/Hydroxyacylglutathione hydrolase-like"/>
    <property type="match status" value="1"/>
</dbReference>
<dbReference type="Proteomes" id="UP000199759">
    <property type="component" value="Unassembled WGS sequence"/>
</dbReference>
<evidence type="ECO:0000259" key="3">
    <source>
        <dbReference type="SMART" id="SM01027"/>
    </source>
</evidence>
<protein>
    <submittedName>
        <fullName evidence="4">Metallo-beta-lactamase family protein</fullName>
    </submittedName>
</protein>
<dbReference type="InterPro" id="IPR022712">
    <property type="entry name" value="Beta_Casp"/>
</dbReference>
<dbReference type="STRING" id="144026.SAMN04488568_102301"/>
<evidence type="ECO:0000256" key="1">
    <source>
        <dbReference type="ARBA" id="ARBA00022801"/>
    </source>
</evidence>
<dbReference type="InterPro" id="IPR050698">
    <property type="entry name" value="MBL"/>
</dbReference>
<dbReference type="AlphaFoldDB" id="A0A1G9NDL1"/>
<dbReference type="InterPro" id="IPR011108">
    <property type="entry name" value="RMMBL"/>
</dbReference>
<keyword evidence="5" id="KW-1185">Reference proteome</keyword>
<name>A0A1G9NDL1_9PROT</name>
<dbReference type="PANTHER" id="PTHR11203">
    <property type="entry name" value="CLEAVAGE AND POLYADENYLATION SPECIFICITY FACTOR FAMILY MEMBER"/>
    <property type="match status" value="1"/>
</dbReference>
<gene>
    <name evidence="4" type="ORF">SAMN04488568_102301</name>
</gene>
<dbReference type="PANTHER" id="PTHR11203:SF37">
    <property type="entry name" value="INTEGRATOR COMPLEX SUBUNIT 11"/>
    <property type="match status" value="1"/>
</dbReference>
<reference evidence="4 5" key="1">
    <citation type="submission" date="2016-10" db="EMBL/GenBank/DDBJ databases">
        <authorList>
            <person name="de Groot N.N."/>
        </authorList>
    </citation>
    <scope>NUCLEOTIDE SEQUENCE [LARGE SCALE GENOMIC DNA]</scope>
    <source>
        <strain evidence="4 5">DSM 16077</strain>
    </source>
</reference>
<dbReference type="GO" id="GO:0016787">
    <property type="term" value="F:hydrolase activity"/>
    <property type="evidence" value="ECO:0007669"/>
    <property type="project" value="UniProtKB-KW"/>
</dbReference>
<dbReference type="EMBL" id="FNHG01000002">
    <property type="protein sequence ID" value="SDL84217.1"/>
    <property type="molecule type" value="Genomic_DNA"/>
</dbReference>
<dbReference type="SMART" id="SM01027">
    <property type="entry name" value="Beta-Casp"/>
    <property type="match status" value="1"/>
</dbReference>
<accession>A0A1G9NDL1</accession>
<dbReference type="SUPFAM" id="SSF56281">
    <property type="entry name" value="Metallo-hydrolase/oxidoreductase"/>
    <property type="match status" value="1"/>
</dbReference>
<feature type="domain" description="Beta-Casp" evidence="3">
    <location>
        <begin position="250"/>
        <end position="369"/>
    </location>
</feature>
<feature type="domain" description="Metallo-beta-lactamase" evidence="2">
    <location>
        <begin position="16"/>
        <end position="245"/>
    </location>
</feature>
<evidence type="ECO:0000313" key="4">
    <source>
        <dbReference type="EMBL" id="SDL84217.1"/>
    </source>
</evidence>
<keyword evidence="1" id="KW-0378">Hydrolase</keyword>
<dbReference type="Gene3D" id="3.40.50.10890">
    <property type="match status" value="1"/>
</dbReference>
<evidence type="ECO:0000259" key="2">
    <source>
        <dbReference type="SMART" id="SM00849"/>
    </source>
</evidence>
<organism evidence="4 5">
    <name type="scientific">Maricaulis salignorans</name>
    <dbReference type="NCBI Taxonomy" id="144026"/>
    <lineage>
        <taxon>Bacteria</taxon>
        <taxon>Pseudomonadati</taxon>
        <taxon>Pseudomonadota</taxon>
        <taxon>Alphaproteobacteria</taxon>
        <taxon>Maricaulales</taxon>
        <taxon>Maricaulaceae</taxon>
        <taxon>Maricaulis</taxon>
    </lineage>
</organism>
<dbReference type="SMART" id="SM00849">
    <property type="entry name" value="Lactamase_B"/>
    <property type="match status" value="1"/>
</dbReference>
<evidence type="ECO:0000313" key="5">
    <source>
        <dbReference type="Proteomes" id="UP000199759"/>
    </source>
</evidence>